<sequence length="195" mass="21694">MSKANHDTRAKLVAEGLKSMIVNGYDGIGLNAILDAAAVPKGSFYYFFKSKEEFAAAVLEAYERHYVELRDVILNDVSVSPLQRLRNYFDEVERIHLAETPLGGCLYGVLGQTARARTPQFRAKLAAVFSSWEKQLQGLLKQAQLAGEIDPSINPKDAAAFLIDAYEGMLIRTKVDGNKKAFNRFKTFAIDSLSR</sequence>
<keyword evidence="7" id="KW-1185">Reference proteome</keyword>
<keyword evidence="2 4" id="KW-0238">DNA-binding</keyword>
<evidence type="ECO:0000256" key="2">
    <source>
        <dbReference type="ARBA" id="ARBA00023125"/>
    </source>
</evidence>
<dbReference type="SUPFAM" id="SSF48498">
    <property type="entry name" value="Tetracyclin repressor-like, C-terminal domain"/>
    <property type="match status" value="1"/>
</dbReference>
<protein>
    <submittedName>
        <fullName evidence="6">TetR family transcriptional regulator C-terminal domain-containing protein</fullName>
    </submittedName>
</protein>
<dbReference type="InterPro" id="IPR009057">
    <property type="entry name" value="Homeodomain-like_sf"/>
</dbReference>
<dbReference type="PANTHER" id="PTHR47506">
    <property type="entry name" value="TRANSCRIPTIONAL REGULATORY PROTEIN"/>
    <property type="match status" value="1"/>
</dbReference>
<dbReference type="Pfam" id="PF16925">
    <property type="entry name" value="TetR_C_13"/>
    <property type="match status" value="1"/>
</dbReference>
<dbReference type="InterPro" id="IPR011075">
    <property type="entry name" value="TetR_C"/>
</dbReference>
<feature type="DNA-binding region" description="H-T-H motif" evidence="4">
    <location>
        <begin position="29"/>
        <end position="48"/>
    </location>
</feature>
<dbReference type="EMBL" id="JAQQFN010000021">
    <property type="protein sequence ID" value="MFL9886459.1"/>
    <property type="molecule type" value="Genomic_DNA"/>
</dbReference>
<dbReference type="PANTHER" id="PTHR47506:SF6">
    <property type="entry name" value="HTH-TYPE TRANSCRIPTIONAL REPRESSOR NEMR"/>
    <property type="match status" value="1"/>
</dbReference>
<dbReference type="RefSeq" id="WP_153135754.1">
    <property type="nucleotide sequence ID" value="NZ_JAQQFH010000019.1"/>
</dbReference>
<organism evidence="6 7">
    <name type="scientific">Paraburkholderia agricolaris</name>
    <dbReference type="NCBI Taxonomy" id="2152888"/>
    <lineage>
        <taxon>Bacteria</taxon>
        <taxon>Pseudomonadati</taxon>
        <taxon>Pseudomonadota</taxon>
        <taxon>Betaproteobacteria</taxon>
        <taxon>Burkholderiales</taxon>
        <taxon>Burkholderiaceae</taxon>
        <taxon>Paraburkholderia</taxon>
    </lineage>
</organism>
<dbReference type="SUPFAM" id="SSF46689">
    <property type="entry name" value="Homeodomain-like"/>
    <property type="match status" value="1"/>
</dbReference>
<accession>A0ABW8ZTF3</accession>
<dbReference type="InterPro" id="IPR036271">
    <property type="entry name" value="Tet_transcr_reg_TetR-rel_C_sf"/>
</dbReference>
<reference evidence="6 7" key="1">
    <citation type="journal article" date="2024" name="Chem. Sci.">
        <title>Discovery of megapolipeptins by genome mining of a Burkholderiales bacteria collection.</title>
        <authorList>
            <person name="Paulo B.S."/>
            <person name="Recchia M.J.J."/>
            <person name="Lee S."/>
            <person name="Fergusson C.H."/>
            <person name="Romanowski S.B."/>
            <person name="Hernandez A."/>
            <person name="Krull N."/>
            <person name="Liu D.Y."/>
            <person name="Cavanagh H."/>
            <person name="Bos A."/>
            <person name="Gray C.A."/>
            <person name="Murphy B.T."/>
            <person name="Linington R.G."/>
            <person name="Eustaquio A.S."/>
        </authorList>
    </citation>
    <scope>NUCLEOTIDE SEQUENCE [LARGE SCALE GENOMIC DNA]</scope>
    <source>
        <strain evidence="6 7">RL16-012-BIC-B</strain>
    </source>
</reference>
<evidence type="ECO:0000256" key="3">
    <source>
        <dbReference type="ARBA" id="ARBA00023163"/>
    </source>
</evidence>
<keyword evidence="1" id="KW-0805">Transcription regulation</keyword>
<feature type="domain" description="HTH tetR-type" evidence="5">
    <location>
        <begin position="6"/>
        <end position="66"/>
    </location>
</feature>
<evidence type="ECO:0000256" key="1">
    <source>
        <dbReference type="ARBA" id="ARBA00023015"/>
    </source>
</evidence>
<gene>
    <name evidence="6" type="ORF">PQR66_25685</name>
</gene>
<dbReference type="Pfam" id="PF00440">
    <property type="entry name" value="TetR_N"/>
    <property type="match status" value="1"/>
</dbReference>
<evidence type="ECO:0000313" key="6">
    <source>
        <dbReference type="EMBL" id="MFL9886459.1"/>
    </source>
</evidence>
<evidence type="ECO:0000256" key="4">
    <source>
        <dbReference type="PROSITE-ProRule" id="PRU00335"/>
    </source>
</evidence>
<proteinExistence type="predicted"/>
<evidence type="ECO:0000259" key="5">
    <source>
        <dbReference type="PROSITE" id="PS50977"/>
    </source>
</evidence>
<keyword evidence="3" id="KW-0804">Transcription</keyword>
<evidence type="ECO:0000313" key="7">
    <source>
        <dbReference type="Proteomes" id="UP001629249"/>
    </source>
</evidence>
<dbReference type="InterPro" id="IPR001647">
    <property type="entry name" value="HTH_TetR"/>
</dbReference>
<dbReference type="PROSITE" id="PS50977">
    <property type="entry name" value="HTH_TETR_2"/>
    <property type="match status" value="1"/>
</dbReference>
<comment type="caution">
    <text evidence="6">The sequence shown here is derived from an EMBL/GenBank/DDBJ whole genome shotgun (WGS) entry which is preliminary data.</text>
</comment>
<name>A0ABW8ZTF3_9BURK</name>
<dbReference type="Gene3D" id="1.10.357.10">
    <property type="entry name" value="Tetracycline Repressor, domain 2"/>
    <property type="match status" value="1"/>
</dbReference>
<dbReference type="Proteomes" id="UP001629249">
    <property type="component" value="Unassembled WGS sequence"/>
</dbReference>